<dbReference type="CDD" id="cd00761">
    <property type="entry name" value="Glyco_tranf_GTA_type"/>
    <property type="match status" value="1"/>
</dbReference>
<dbReference type="PANTHER" id="PTHR22916">
    <property type="entry name" value="GLYCOSYLTRANSFERASE"/>
    <property type="match status" value="1"/>
</dbReference>
<dbReference type="InterPro" id="IPR001173">
    <property type="entry name" value="Glyco_trans_2-like"/>
</dbReference>
<dbReference type="PANTHER" id="PTHR22916:SF3">
    <property type="entry name" value="UDP-GLCNAC:BETAGAL BETA-1,3-N-ACETYLGLUCOSAMINYLTRANSFERASE-LIKE PROTEIN 1"/>
    <property type="match status" value="1"/>
</dbReference>
<proteinExistence type="predicted"/>
<dbReference type="Pfam" id="PF00535">
    <property type="entry name" value="Glycos_transf_2"/>
    <property type="match status" value="1"/>
</dbReference>
<name>A0A2U2PG19_9SPHI</name>
<dbReference type="Gene3D" id="3.90.550.10">
    <property type="entry name" value="Spore Coat Polysaccharide Biosynthesis Protein SpsA, Chain A"/>
    <property type="match status" value="1"/>
</dbReference>
<dbReference type="Proteomes" id="UP000245647">
    <property type="component" value="Unassembled WGS sequence"/>
</dbReference>
<evidence type="ECO:0000313" key="3">
    <source>
        <dbReference type="Proteomes" id="UP000245647"/>
    </source>
</evidence>
<organism evidence="2 3">
    <name type="scientific">Pararcticibacter amylolyticus</name>
    <dbReference type="NCBI Taxonomy" id="2173175"/>
    <lineage>
        <taxon>Bacteria</taxon>
        <taxon>Pseudomonadati</taxon>
        <taxon>Bacteroidota</taxon>
        <taxon>Sphingobacteriia</taxon>
        <taxon>Sphingobacteriales</taxon>
        <taxon>Sphingobacteriaceae</taxon>
        <taxon>Pararcticibacter</taxon>
    </lineage>
</organism>
<accession>A0A2U2PG19</accession>
<dbReference type="AlphaFoldDB" id="A0A2U2PG19"/>
<dbReference type="SUPFAM" id="SSF53448">
    <property type="entry name" value="Nucleotide-diphospho-sugar transferases"/>
    <property type="match status" value="1"/>
</dbReference>
<dbReference type="EMBL" id="QEAS01000010">
    <property type="protein sequence ID" value="PWG80212.1"/>
    <property type="molecule type" value="Genomic_DNA"/>
</dbReference>
<dbReference type="OrthoDB" id="9770457at2"/>
<sequence>MSYPYVSCIMPTANRPLHVPFAVNYFLNQDFRDTELIIIDDGTESVAHLIPDHRRIKYFYRGPQRSSIGQKRNYACSMAIGELIVHWDDDDYYAQNWITKEIEAIETSGADICGLNDVLFFSPIRNKFWRVHNPSTTEPWIAGATMIYKRSFWIKYPFKDLQIGEDYDFAWNSGGSVFAHDYTDGFIAILHNKNTTLKPFESPGDKLHASPWMNVEFTGNKATSDLTK</sequence>
<keyword evidence="3" id="KW-1185">Reference proteome</keyword>
<evidence type="ECO:0000259" key="1">
    <source>
        <dbReference type="Pfam" id="PF00535"/>
    </source>
</evidence>
<dbReference type="InterPro" id="IPR029044">
    <property type="entry name" value="Nucleotide-diphossugar_trans"/>
</dbReference>
<dbReference type="GO" id="GO:0016758">
    <property type="term" value="F:hexosyltransferase activity"/>
    <property type="evidence" value="ECO:0007669"/>
    <property type="project" value="UniProtKB-ARBA"/>
</dbReference>
<evidence type="ECO:0000313" key="2">
    <source>
        <dbReference type="EMBL" id="PWG80212.1"/>
    </source>
</evidence>
<feature type="domain" description="Glycosyltransferase 2-like" evidence="1">
    <location>
        <begin position="7"/>
        <end position="132"/>
    </location>
</feature>
<dbReference type="RefSeq" id="WP_109416329.1">
    <property type="nucleotide sequence ID" value="NZ_QEAS01000010.1"/>
</dbReference>
<gene>
    <name evidence="2" type="ORF">DDR33_13545</name>
</gene>
<comment type="caution">
    <text evidence="2">The sequence shown here is derived from an EMBL/GenBank/DDBJ whole genome shotgun (WGS) entry which is preliminary data.</text>
</comment>
<reference evidence="2 3" key="1">
    <citation type="submission" date="2018-04" db="EMBL/GenBank/DDBJ databases">
        <title>Pedobacter chongqingensis sp. nov., isolated from a rottenly hemp rope.</title>
        <authorList>
            <person name="Cai Y."/>
        </authorList>
    </citation>
    <scope>NUCLEOTIDE SEQUENCE [LARGE SCALE GENOMIC DNA]</scope>
    <source>
        <strain evidence="2 3">FJ4-8</strain>
    </source>
</reference>
<protein>
    <recommendedName>
        <fullName evidence="1">Glycosyltransferase 2-like domain-containing protein</fullName>
    </recommendedName>
</protein>